<evidence type="ECO:0000259" key="5">
    <source>
        <dbReference type="Pfam" id="PF02350"/>
    </source>
</evidence>
<dbReference type="EMBL" id="JAPTGD010000002">
    <property type="protein sequence ID" value="MDU9693694.1"/>
    <property type="molecule type" value="Genomic_DNA"/>
</dbReference>
<gene>
    <name evidence="6" type="primary">wecB</name>
    <name evidence="6" type="ORF">O0Q50_21185</name>
</gene>
<dbReference type="CDD" id="cd03786">
    <property type="entry name" value="GTB_UDP-GlcNAc_2-Epimerase"/>
    <property type="match status" value="1"/>
</dbReference>
<dbReference type="AlphaFoldDB" id="A0AAX6NDX1"/>
<evidence type="ECO:0000313" key="7">
    <source>
        <dbReference type="Proteomes" id="UP001269400"/>
    </source>
</evidence>
<reference evidence="6" key="2">
    <citation type="submission" date="2022-12" db="EMBL/GenBank/DDBJ databases">
        <authorList>
            <person name="Dechsakulwatana C."/>
            <person name="Rungsihiranrut A."/>
            <person name="Muangchinda C."/>
            <person name="Ningthoujam R."/>
            <person name="Klankeo P."/>
            <person name="Pinyakong O."/>
        </authorList>
    </citation>
    <scope>NUCLEOTIDE SEQUENCE</scope>
    <source>
        <strain evidence="6">TL01-2</strain>
    </source>
</reference>
<keyword evidence="1 4" id="KW-0413">Isomerase</keyword>
<evidence type="ECO:0000256" key="4">
    <source>
        <dbReference type="RuleBase" id="RU003513"/>
    </source>
</evidence>
<dbReference type="PANTHER" id="PTHR43174:SF2">
    <property type="entry name" value="UDP-N-ACETYLGLUCOSAMINE 2-EPIMERASE"/>
    <property type="match status" value="1"/>
</dbReference>
<sequence length="371" mass="41960">MKKIKVMSVIGTRPEGIKMIPLVKALKNDSAFESIFVNTGQHKEQLDQVLELFSVEPDYNLNIMERKPKLEEILAVILVELSKILDKEKPDIVLVHGDTATTLAGAQAAFFRQIPVGHIEAGLRTFDRYSPFPEEMNRQVVGKYTTLHFAATETNKSNLLAELVNEKDIFVVGNTVIDALFDVTSKKLDIPLEIKSIIENPYHTILLTTHRRENLEELNDVYSAVNHLMKEYNDIQFVFPIHKNPAVRKKVYASLSKDPRVHLLEPLDYYVFSQLMNSSYFIITDSGGIQEEAPALKKPVLVARKSTGRTEGIEAGTLKLVGTNTETIINESIKLLEQPSYYQTFSRNRNPYGDGKTSEKIVSIIKNYFSS</sequence>
<dbReference type="SUPFAM" id="SSF53756">
    <property type="entry name" value="UDP-Glycosyltransferase/glycogen phosphorylase"/>
    <property type="match status" value="1"/>
</dbReference>
<dbReference type="GO" id="GO:0008761">
    <property type="term" value="F:UDP-N-acetylglucosamine 2-epimerase activity"/>
    <property type="evidence" value="ECO:0007669"/>
    <property type="project" value="UniProtKB-EC"/>
</dbReference>
<dbReference type="NCBIfam" id="TIGR00236">
    <property type="entry name" value="wecB"/>
    <property type="match status" value="1"/>
</dbReference>
<comment type="similarity">
    <text evidence="2 4">Belongs to the UDP-N-acetylglucosamine 2-epimerase family.</text>
</comment>
<dbReference type="PANTHER" id="PTHR43174">
    <property type="entry name" value="UDP-N-ACETYLGLUCOSAMINE 2-EPIMERASE"/>
    <property type="match status" value="1"/>
</dbReference>
<reference evidence="6" key="1">
    <citation type="journal article" date="2022" name="J Environ Chem Eng">
        <title>Biodegradation of petroleum oil using a constructed nonpathogenic and heavy metal-tolerant bacterial consortium isolated from marine sponges.</title>
        <authorList>
            <person name="Dechsakulwatana C."/>
            <person name="Rungsihiranrut A."/>
            <person name="Muangchinda C."/>
            <person name="Ningthoujam R."/>
            <person name="Klankeo P."/>
            <person name="Pinyakong O."/>
        </authorList>
    </citation>
    <scope>NUCLEOTIDE SEQUENCE</scope>
    <source>
        <strain evidence="6">TL01-2</strain>
    </source>
</reference>
<evidence type="ECO:0000313" key="6">
    <source>
        <dbReference type="EMBL" id="MDU9693694.1"/>
    </source>
</evidence>
<dbReference type="RefSeq" id="WP_316910914.1">
    <property type="nucleotide sequence ID" value="NZ_JAPTGD010000002.1"/>
</dbReference>
<dbReference type="Gene3D" id="3.40.50.2000">
    <property type="entry name" value="Glycogen Phosphorylase B"/>
    <property type="match status" value="2"/>
</dbReference>
<dbReference type="InterPro" id="IPR003331">
    <property type="entry name" value="UDP_GlcNAc_Epimerase_2_dom"/>
</dbReference>
<dbReference type="EC" id="5.1.3.14" evidence="3"/>
<protein>
    <recommendedName>
        <fullName evidence="3">UDP-N-acetylglucosamine 2-epimerase (non-hydrolyzing)</fullName>
        <ecNumber evidence="3">5.1.3.14</ecNumber>
    </recommendedName>
</protein>
<evidence type="ECO:0000256" key="3">
    <source>
        <dbReference type="ARBA" id="ARBA00038858"/>
    </source>
</evidence>
<comment type="caution">
    <text evidence="6">The sequence shown here is derived from an EMBL/GenBank/DDBJ whole genome shotgun (WGS) entry which is preliminary data.</text>
</comment>
<feature type="domain" description="UDP-N-acetylglucosamine 2-epimerase" evidence="5">
    <location>
        <begin position="24"/>
        <end position="366"/>
    </location>
</feature>
<dbReference type="InterPro" id="IPR029767">
    <property type="entry name" value="WecB-like"/>
</dbReference>
<dbReference type="Proteomes" id="UP001269400">
    <property type="component" value="Unassembled WGS sequence"/>
</dbReference>
<organism evidence="6 7">
    <name type="scientific">Priestia aryabhattai</name>
    <name type="common">Bacillus aryabhattai</name>
    <dbReference type="NCBI Taxonomy" id="412384"/>
    <lineage>
        <taxon>Bacteria</taxon>
        <taxon>Bacillati</taxon>
        <taxon>Bacillota</taxon>
        <taxon>Bacilli</taxon>
        <taxon>Bacillales</taxon>
        <taxon>Bacillaceae</taxon>
        <taxon>Priestia</taxon>
    </lineage>
</organism>
<dbReference type="Pfam" id="PF02350">
    <property type="entry name" value="Epimerase_2"/>
    <property type="match status" value="1"/>
</dbReference>
<evidence type="ECO:0000256" key="1">
    <source>
        <dbReference type="ARBA" id="ARBA00023235"/>
    </source>
</evidence>
<evidence type="ECO:0000256" key="2">
    <source>
        <dbReference type="ARBA" id="ARBA00038209"/>
    </source>
</evidence>
<proteinExistence type="inferred from homology"/>
<name>A0AAX6NDX1_PRIAR</name>
<accession>A0AAX6NDX1</accession>